<feature type="region of interest" description="Disordered" evidence="1">
    <location>
        <begin position="612"/>
        <end position="633"/>
    </location>
</feature>
<dbReference type="EMBL" id="NQVE01000206">
    <property type="protein sequence ID" value="RAL38761.1"/>
    <property type="molecule type" value="Genomic_DNA"/>
</dbReference>
<dbReference type="InterPro" id="IPR008984">
    <property type="entry name" value="SMAD_FHA_dom_sf"/>
</dbReference>
<dbReference type="SMART" id="SM00240">
    <property type="entry name" value="FHA"/>
    <property type="match status" value="1"/>
</dbReference>
<evidence type="ECO:0000313" key="4">
    <source>
        <dbReference type="Proteomes" id="UP000249390"/>
    </source>
</evidence>
<evidence type="ECO:0000256" key="1">
    <source>
        <dbReference type="SAM" id="MobiDB-lite"/>
    </source>
</evidence>
<organism evidence="3 4">
    <name type="scientific">Cuscuta australis</name>
    <dbReference type="NCBI Taxonomy" id="267555"/>
    <lineage>
        <taxon>Eukaryota</taxon>
        <taxon>Viridiplantae</taxon>
        <taxon>Streptophyta</taxon>
        <taxon>Embryophyta</taxon>
        <taxon>Tracheophyta</taxon>
        <taxon>Spermatophyta</taxon>
        <taxon>Magnoliopsida</taxon>
        <taxon>eudicotyledons</taxon>
        <taxon>Gunneridae</taxon>
        <taxon>Pentapetalae</taxon>
        <taxon>asterids</taxon>
        <taxon>lamiids</taxon>
        <taxon>Solanales</taxon>
        <taxon>Convolvulaceae</taxon>
        <taxon>Cuscuteae</taxon>
        <taxon>Cuscuta</taxon>
        <taxon>Cuscuta subgen. Grammica</taxon>
        <taxon>Cuscuta sect. Cleistogrammica</taxon>
    </lineage>
</organism>
<dbReference type="SUPFAM" id="SSF49879">
    <property type="entry name" value="SMAD/FHA domain"/>
    <property type="match status" value="1"/>
</dbReference>
<dbReference type="PANTHER" id="PTHR22593:SF8">
    <property type="entry name" value="FHA DOMAIN-CONTAINING PROTEIN PS1"/>
    <property type="match status" value="1"/>
</dbReference>
<dbReference type="AlphaFoldDB" id="A0A328D2Y5"/>
<name>A0A328D2Y5_9ASTE</name>
<keyword evidence="4" id="KW-1185">Reference proteome</keyword>
<dbReference type="Gene3D" id="3.40.50.1010">
    <property type="entry name" value="5'-nuclease"/>
    <property type="match status" value="1"/>
</dbReference>
<dbReference type="Pfam" id="PF13638">
    <property type="entry name" value="PIN_4"/>
    <property type="match status" value="1"/>
</dbReference>
<evidence type="ECO:0000313" key="3">
    <source>
        <dbReference type="EMBL" id="RAL38761.1"/>
    </source>
</evidence>
<gene>
    <name evidence="3" type="ORF">DM860_013442</name>
</gene>
<feature type="region of interest" description="Disordered" evidence="1">
    <location>
        <begin position="813"/>
        <end position="871"/>
    </location>
</feature>
<dbReference type="GO" id="GO:0031965">
    <property type="term" value="C:nuclear membrane"/>
    <property type="evidence" value="ECO:0007669"/>
    <property type="project" value="TreeGrafter"/>
</dbReference>
<feature type="domain" description="FHA" evidence="2">
    <location>
        <begin position="123"/>
        <end position="174"/>
    </location>
</feature>
<dbReference type="PANTHER" id="PTHR22593">
    <property type="entry name" value="TRANSMEMBRANE PROTEIN 18"/>
    <property type="match status" value="1"/>
</dbReference>
<dbReference type="CDD" id="cd22691">
    <property type="entry name" value="FHA_PS1-like"/>
    <property type="match status" value="1"/>
</dbReference>
<proteinExistence type="predicted"/>
<dbReference type="InterPro" id="IPR002716">
    <property type="entry name" value="PIN_dom"/>
</dbReference>
<dbReference type="InterPro" id="IPR000253">
    <property type="entry name" value="FHA_dom"/>
</dbReference>
<accession>A0A328D2Y5</accession>
<sequence length="1117" mass="125247">MHLQHTCIRTGTLTKVTIERSVFTLQRPFFWEIVQKASPVPLAPNSLRNPSLQISPSLHSLQSPDTAMEINQHEHGVPVSDNLGERTIPVFTVLKNNAILKNIFLIDNQPWVDESHNESEEILAVGRHPDCDITLEHPSISRFHLRIYSKPSSQSLSVVDLSSVHGTWIAGKKIESGVWINLEEGDMMQLGGSSRVYRLHWVPLSRAYDLDNPFVPPILLQSEHSLKEEEKEEEEEEEVDHQVDAGFLDEQDEMLVKNDILEKQDAVYSDTDVPFANTLPPSPPALPEEINYPAASEEKDADVDNHSLLKDLFLSSNVGEPALTPEEDCIFCSLPLGSFRNLNELYLRTRSTMKSSLLKVAEADGIAALDEENESVTKSDLIPDIQFCFKDPSLSGEKGSCPEKENCPSSSLPLSLLTNTDEFDLKNGSTLKSLVMKVDEADNGIVTTDGEKVTADIHFMCAFDADNEIFSPDRQTSSDEEKLSPISVPLKSLSDVKTGSIIKFSEEVVGYKEVVKDDDEKEVPDIKNLTLNICSSYVDEEEISNPDKENLVHNSLSFGSVKNANEFSVKSGSSKKSPFPNVDEIDEETTATSIIESITWDEEEMCTPLKKTGEVELESPSSIKFPIPDMDGGDEEVLTPDKHNETLDGDVADNEMFSPDKQMFTANEEVSPISVPVWSFSDVKTYEESSVTLMEESLALDIHILNGGNMDDKEIGTPLLKKKKIGEVDLESQSTMKLSIPNMGYGVEETVAAYKQNEKSSAHILRSMKHKGTLQSIMKLKVHKSSPLRNADETFTPDKENITPNIWRSMDKIGKSRENKSNSQIGSEDVNSRSHECEGMAVNKENHNERALQEQRNEQEGLPMQSTPKENDRLPFQSVLVNSSIVSDSINPGVEEKIHHLSEPKVREENMSWCMVVDTTTLLNKESRKAMQLLEGLKCTSLHIPHIVIRELECMKSGASFLTRTTEVSSALEWVENCVKNTKWWIHVQSSDKAASTNAEDHILEYALSQRKINNSQKRLVLLSDDLSLKIRSMAEGLQCETAKDFRESLVNPFSERFLWNKSSPRGKTWSYADDIVLKETFYHHPLNRPHSNHGLKLILLYKSSQCIQFSCSLLKN</sequence>
<protein>
    <recommendedName>
        <fullName evidence="2">FHA domain-containing protein</fullName>
    </recommendedName>
</protein>
<dbReference type="PROSITE" id="PS50006">
    <property type="entry name" value="FHA_DOMAIN"/>
    <property type="match status" value="1"/>
</dbReference>
<evidence type="ECO:0000259" key="2">
    <source>
        <dbReference type="PROSITE" id="PS50006"/>
    </source>
</evidence>
<dbReference type="Proteomes" id="UP000249390">
    <property type="component" value="Unassembled WGS sequence"/>
</dbReference>
<reference evidence="3 4" key="1">
    <citation type="submission" date="2018-06" db="EMBL/GenBank/DDBJ databases">
        <title>The Genome of Cuscuta australis (Dodder) Provides Insight into the Evolution of Plant Parasitism.</title>
        <authorList>
            <person name="Liu H."/>
        </authorList>
    </citation>
    <scope>NUCLEOTIDE SEQUENCE [LARGE SCALE GENOMIC DNA]</scope>
    <source>
        <strain evidence="4">cv. Yunnan</strain>
        <tissue evidence="3">Vines</tissue>
    </source>
</reference>
<dbReference type="Pfam" id="PF00498">
    <property type="entry name" value="FHA"/>
    <property type="match status" value="1"/>
</dbReference>
<feature type="compositionally biased region" description="Basic and acidic residues" evidence="1">
    <location>
        <begin position="830"/>
        <end position="859"/>
    </location>
</feature>
<dbReference type="Gene3D" id="2.60.200.20">
    <property type="match status" value="1"/>
</dbReference>
<comment type="caution">
    <text evidence="3">The sequence shown here is derived from an EMBL/GenBank/DDBJ whole genome shotgun (WGS) entry which is preliminary data.</text>
</comment>